<organism evidence="10 11">
    <name type="scientific">Enteractinococcus helveticum</name>
    <dbReference type="NCBI Taxonomy" id="1837282"/>
    <lineage>
        <taxon>Bacteria</taxon>
        <taxon>Bacillati</taxon>
        <taxon>Actinomycetota</taxon>
        <taxon>Actinomycetes</taxon>
        <taxon>Micrococcales</taxon>
        <taxon>Micrococcaceae</taxon>
    </lineage>
</organism>
<dbReference type="PIRSF" id="PIRSF001434">
    <property type="entry name" value="CGS"/>
    <property type="match status" value="1"/>
</dbReference>
<dbReference type="PANTHER" id="PTHR11808">
    <property type="entry name" value="TRANS-SULFURATION ENZYME FAMILY MEMBER"/>
    <property type="match status" value="1"/>
</dbReference>
<evidence type="ECO:0000313" key="11">
    <source>
        <dbReference type="Proteomes" id="UP000078292"/>
    </source>
</evidence>
<dbReference type="FunFam" id="3.40.640.10:FF:000009">
    <property type="entry name" value="Cystathionine gamma-synthase homolog"/>
    <property type="match status" value="1"/>
</dbReference>
<reference evidence="10 11" key="1">
    <citation type="submission" date="2016-04" db="EMBL/GenBank/DDBJ databases">
        <title>First whole genome shotgun sequence of the bacterium Enteractinococcus sp. strain UASWS1574.</title>
        <authorList>
            <person name="Crovadore J."/>
            <person name="Chablais R."/>
            <person name="Lefort F."/>
        </authorList>
    </citation>
    <scope>NUCLEOTIDE SEQUENCE [LARGE SCALE GENOMIC DNA]</scope>
    <source>
        <strain evidence="10 11">UASWS1574</strain>
    </source>
</reference>
<dbReference type="PANTHER" id="PTHR11808:SF15">
    <property type="entry name" value="CYSTATHIONINE GAMMA-LYASE"/>
    <property type="match status" value="1"/>
</dbReference>
<dbReference type="OrthoDB" id="9780685at2"/>
<proteinExistence type="inferred from homology"/>
<dbReference type="STRING" id="1837282.A6F49_15225"/>
<dbReference type="NCBIfam" id="NF005871">
    <property type="entry name" value="PRK07811.1"/>
    <property type="match status" value="1"/>
</dbReference>
<comment type="similarity">
    <text evidence="2 9">Belongs to the trans-sulfuration enzymes family.</text>
</comment>
<dbReference type="FunFam" id="3.90.1150.10:FF:000008">
    <property type="entry name" value="Cystathionine gamma-synthase"/>
    <property type="match status" value="1"/>
</dbReference>
<evidence type="ECO:0000256" key="7">
    <source>
        <dbReference type="ARBA" id="ARBA00083849"/>
    </source>
</evidence>
<dbReference type="CDD" id="cd00614">
    <property type="entry name" value="CGS_like"/>
    <property type="match status" value="1"/>
</dbReference>
<evidence type="ECO:0000256" key="2">
    <source>
        <dbReference type="ARBA" id="ARBA00009077"/>
    </source>
</evidence>
<sequence length="392" mass="42013">MTFIDKHTSGFNTRAVHAGQELDPVYGAVVPPIHLSSTYAPEAIGKLRKGYDYGRGTNPTRDALQAQIAGLETGNADTGYAYTFSSGLASETALLMAACKPGDRVVVGNDVYGGTYRLLDKVLGPWQLEHHVVDMSNLDQVREALASAKARILWVETPTNPMMKIADIAALAELAKEYDTLLVVDNTFATPYLQLPLQLGADVVVHSTTKYMGGHSDTIGGAVVTENEELANAINFQQYAAGASNSPLDSYLVTRGLKTLGVRMDRHVANATAIAQWLTEHPGVEKVHYPGLEDHPGHEIAKKQMSGFGGMVSVQFKAGVEATRKVAESTHVFRLAESLGGVESLLNYPTAMTHASVEGTELAVPGNLIRLSVGIEDLDDLMGDLEQALQGL</sequence>
<dbReference type="GO" id="GO:0005737">
    <property type="term" value="C:cytoplasm"/>
    <property type="evidence" value="ECO:0007669"/>
    <property type="project" value="TreeGrafter"/>
</dbReference>
<keyword evidence="11" id="KW-1185">Reference proteome</keyword>
<evidence type="ECO:0000313" key="10">
    <source>
        <dbReference type="EMBL" id="OAV59228.1"/>
    </source>
</evidence>
<gene>
    <name evidence="10" type="ORF">A6F49_15225</name>
</gene>
<dbReference type="GO" id="GO:0030170">
    <property type="term" value="F:pyridoxal phosphate binding"/>
    <property type="evidence" value="ECO:0007669"/>
    <property type="project" value="InterPro"/>
</dbReference>
<feature type="modified residue" description="N6-(pyridoxal phosphate)lysine" evidence="8">
    <location>
        <position position="210"/>
    </location>
</feature>
<dbReference type="InterPro" id="IPR054542">
    <property type="entry name" value="Cys_met_metab_PP"/>
</dbReference>
<evidence type="ECO:0000256" key="6">
    <source>
        <dbReference type="ARBA" id="ARBA00068008"/>
    </source>
</evidence>
<dbReference type="InterPro" id="IPR015421">
    <property type="entry name" value="PyrdxlP-dep_Trfase_major"/>
</dbReference>
<name>A0A1B7LW11_9MICC</name>
<dbReference type="SUPFAM" id="SSF53383">
    <property type="entry name" value="PLP-dependent transferases"/>
    <property type="match status" value="1"/>
</dbReference>
<evidence type="ECO:0000256" key="4">
    <source>
        <dbReference type="ARBA" id="ARBA00051441"/>
    </source>
</evidence>
<comment type="caution">
    <text evidence="10">The sequence shown here is derived from an EMBL/GenBank/DDBJ whole genome shotgun (WGS) entry which is preliminary data.</text>
</comment>
<dbReference type="GO" id="GO:0019346">
    <property type="term" value="P:transsulfuration"/>
    <property type="evidence" value="ECO:0007669"/>
    <property type="project" value="InterPro"/>
</dbReference>
<dbReference type="Pfam" id="PF01053">
    <property type="entry name" value="Cys_Met_Meta_PP"/>
    <property type="match status" value="1"/>
</dbReference>
<evidence type="ECO:0000256" key="5">
    <source>
        <dbReference type="ARBA" id="ARBA00066530"/>
    </source>
</evidence>
<accession>A0A1B7LW11</accession>
<dbReference type="PROSITE" id="PS00868">
    <property type="entry name" value="CYS_MET_METAB_PP"/>
    <property type="match status" value="1"/>
</dbReference>
<dbReference type="RefSeq" id="WP_043058809.1">
    <property type="nucleotide sequence ID" value="NZ_LXEY01000022.1"/>
</dbReference>
<protein>
    <recommendedName>
        <fullName evidence="6">Cystathionine gamma-synthase</fullName>
        <ecNumber evidence="5">2.5.1.48</ecNumber>
    </recommendedName>
    <alternativeName>
        <fullName evidence="7">O-succinylhomoserine (thiol)-lyase</fullName>
    </alternativeName>
</protein>
<dbReference type="InterPro" id="IPR015422">
    <property type="entry name" value="PyrdxlP-dep_Trfase_small"/>
</dbReference>
<dbReference type="EC" id="2.5.1.48" evidence="5"/>
<dbReference type="InterPro" id="IPR000277">
    <property type="entry name" value="Cys/Met-Metab_PyrdxlP-dep_enz"/>
</dbReference>
<dbReference type="Proteomes" id="UP000078292">
    <property type="component" value="Unassembled WGS sequence"/>
</dbReference>
<evidence type="ECO:0000256" key="3">
    <source>
        <dbReference type="ARBA" id="ARBA00022898"/>
    </source>
</evidence>
<evidence type="ECO:0000256" key="1">
    <source>
        <dbReference type="ARBA" id="ARBA00001933"/>
    </source>
</evidence>
<dbReference type="GO" id="GO:0004123">
    <property type="term" value="F:cystathionine gamma-lyase activity"/>
    <property type="evidence" value="ECO:0007669"/>
    <property type="project" value="TreeGrafter"/>
</dbReference>
<dbReference type="AlphaFoldDB" id="A0A1B7LW11"/>
<evidence type="ECO:0000256" key="8">
    <source>
        <dbReference type="PIRSR" id="PIRSR001434-2"/>
    </source>
</evidence>
<dbReference type="GO" id="GO:0003962">
    <property type="term" value="F:cystathionine gamma-synthase activity"/>
    <property type="evidence" value="ECO:0007669"/>
    <property type="project" value="UniProtKB-EC"/>
</dbReference>
<dbReference type="Gene3D" id="3.40.640.10">
    <property type="entry name" value="Type I PLP-dependent aspartate aminotransferase-like (Major domain)"/>
    <property type="match status" value="1"/>
</dbReference>
<dbReference type="EMBL" id="LXEY01000022">
    <property type="protein sequence ID" value="OAV59228.1"/>
    <property type="molecule type" value="Genomic_DNA"/>
</dbReference>
<comment type="cofactor">
    <cofactor evidence="1 9">
        <name>pyridoxal 5'-phosphate</name>
        <dbReference type="ChEBI" id="CHEBI:597326"/>
    </cofactor>
</comment>
<dbReference type="InterPro" id="IPR015424">
    <property type="entry name" value="PyrdxlP-dep_Trfase"/>
</dbReference>
<evidence type="ECO:0000256" key="9">
    <source>
        <dbReference type="RuleBase" id="RU362118"/>
    </source>
</evidence>
<dbReference type="Gene3D" id="3.90.1150.10">
    <property type="entry name" value="Aspartate Aminotransferase, domain 1"/>
    <property type="match status" value="1"/>
</dbReference>
<comment type="catalytic activity">
    <reaction evidence="4">
        <text>O-succinyl-L-homoserine + L-cysteine = L,L-cystathionine + succinate + H(+)</text>
        <dbReference type="Rhea" id="RHEA:20397"/>
        <dbReference type="ChEBI" id="CHEBI:15378"/>
        <dbReference type="ChEBI" id="CHEBI:30031"/>
        <dbReference type="ChEBI" id="CHEBI:35235"/>
        <dbReference type="ChEBI" id="CHEBI:57661"/>
        <dbReference type="ChEBI" id="CHEBI:58161"/>
        <dbReference type="EC" id="2.5.1.48"/>
    </reaction>
</comment>
<dbReference type="GO" id="GO:0019343">
    <property type="term" value="P:cysteine biosynthetic process via cystathionine"/>
    <property type="evidence" value="ECO:0007669"/>
    <property type="project" value="TreeGrafter"/>
</dbReference>
<keyword evidence="3 8" id="KW-0663">Pyridoxal phosphate</keyword>